<protein>
    <submittedName>
        <fullName evidence="2">Uncharacterized protein</fullName>
    </submittedName>
</protein>
<keyword evidence="1" id="KW-1133">Transmembrane helix</keyword>
<feature type="transmembrane region" description="Helical" evidence="1">
    <location>
        <begin position="125"/>
        <end position="147"/>
    </location>
</feature>
<evidence type="ECO:0000256" key="1">
    <source>
        <dbReference type="SAM" id="Phobius"/>
    </source>
</evidence>
<evidence type="ECO:0000313" key="3">
    <source>
        <dbReference type="Proteomes" id="UP000446768"/>
    </source>
</evidence>
<dbReference type="EMBL" id="WKJJ01000039">
    <property type="protein sequence ID" value="MRV76691.1"/>
    <property type="molecule type" value="Genomic_DNA"/>
</dbReference>
<keyword evidence="1" id="KW-0812">Transmembrane</keyword>
<gene>
    <name evidence="2" type="ORF">GJ700_33760</name>
</gene>
<reference evidence="2 3" key="1">
    <citation type="submission" date="2019-11" db="EMBL/GenBank/DDBJ databases">
        <title>Novel species isolated from a subtropical stream in China.</title>
        <authorList>
            <person name="Lu H."/>
        </authorList>
    </citation>
    <scope>NUCLEOTIDE SEQUENCE [LARGE SCALE GENOMIC DNA]</scope>
    <source>
        <strain evidence="2 3">FT92W</strain>
    </source>
</reference>
<feature type="transmembrane region" description="Helical" evidence="1">
    <location>
        <begin position="12"/>
        <end position="30"/>
    </location>
</feature>
<evidence type="ECO:0000313" key="2">
    <source>
        <dbReference type="EMBL" id="MRV76691.1"/>
    </source>
</evidence>
<dbReference type="Proteomes" id="UP000446768">
    <property type="component" value="Unassembled WGS sequence"/>
</dbReference>
<comment type="caution">
    <text evidence="2">The sequence shown here is derived from an EMBL/GenBank/DDBJ whole genome shotgun (WGS) entry which is preliminary data.</text>
</comment>
<proteinExistence type="predicted"/>
<name>A0A7X2IV66_9BURK</name>
<sequence length="200" mass="20367">MIALHESLVESLVEWTVLALGIAVAAGLLLRVRRPMHWSRGWLPGVALVVIVANAGIAVNAAAAAARSEAAGAWNLWRAPEAWASARDIAASSAPASVAGAAVAGSMSATAGAAMAQRTESAADAVRLGAIAAFACLLVLLMAWLYLNRSLRVLPSAAQRDAGDCGGDCSQCAETDLAASADQHGRKRARGLTMTRLGGG</sequence>
<feature type="transmembrane region" description="Helical" evidence="1">
    <location>
        <begin position="42"/>
        <end position="66"/>
    </location>
</feature>
<keyword evidence="1" id="KW-0472">Membrane</keyword>
<organism evidence="2 3">
    <name type="scientific">Pseudoduganella rivuli</name>
    <dbReference type="NCBI Taxonomy" id="2666085"/>
    <lineage>
        <taxon>Bacteria</taxon>
        <taxon>Pseudomonadati</taxon>
        <taxon>Pseudomonadota</taxon>
        <taxon>Betaproteobacteria</taxon>
        <taxon>Burkholderiales</taxon>
        <taxon>Oxalobacteraceae</taxon>
        <taxon>Telluria group</taxon>
        <taxon>Pseudoduganella</taxon>
    </lineage>
</organism>
<dbReference type="AlphaFoldDB" id="A0A7X2IV66"/>
<dbReference type="RefSeq" id="WP_154382444.1">
    <property type="nucleotide sequence ID" value="NZ_WKJJ01000039.1"/>
</dbReference>
<accession>A0A7X2IV66</accession>
<keyword evidence="3" id="KW-1185">Reference proteome</keyword>